<accession>A0AAV2TPL8</accession>
<keyword evidence="1" id="KW-0812">Transmembrane</keyword>
<dbReference type="PANTHER" id="PTHR11360:SF284">
    <property type="entry name" value="EG:103B4.3 PROTEIN-RELATED"/>
    <property type="match status" value="1"/>
</dbReference>
<evidence type="ECO:0000256" key="1">
    <source>
        <dbReference type="SAM" id="Phobius"/>
    </source>
</evidence>
<gene>
    <name evidence="2" type="ORF">CDAUBV1_LOCUS12831</name>
</gene>
<dbReference type="InterPro" id="IPR036259">
    <property type="entry name" value="MFS_trans_sf"/>
</dbReference>
<proteinExistence type="predicted"/>
<keyword evidence="1" id="KW-0472">Membrane</keyword>
<evidence type="ECO:0000313" key="3">
    <source>
        <dbReference type="Proteomes" id="UP001497525"/>
    </source>
</evidence>
<dbReference type="Proteomes" id="UP001497525">
    <property type="component" value="Unassembled WGS sequence"/>
</dbReference>
<dbReference type="PANTHER" id="PTHR11360">
    <property type="entry name" value="MONOCARBOXYLATE TRANSPORTER"/>
    <property type="match status" value="1"/>
</dbReference>
<feature type="transmembrane region" description="Helical" evidence="1">
    <location>
        <begin position="626"/>
        <end position="647"/>
    </location>
</feature>
<feature type="transmembrane region" description="Helical" evidence="1">
    <location>
        <begin position="160"/>
        <end position="178"/>
    </location>
</feature>
<protein>
    <recommendedName>
        <fullName evidence="4">Major facilitator superfamily (MFS) profile domain-containing protein</fullName>
    </recommendedName>
</protein>
<reference evidence="2" key="1">
    <citation type="submission" date="2024-06" db="EMBL/GenBank/DDBJ databases">
        <authorList>
            <person name="Liu X."/>
            <person name="Lenzi L."/>
            <person name="Haldenby T S."/>
            <person name="Uol C."/>
        </authorList>
    </citation>
    <scope>NUCLEOTIDE SEQUENCE</scope>
</reference>
<comment type="caution">
    <text evidence="2">The sequence shown here is derived from an EMBL/GenBank/DDBJ whole genome shotgun (WGS) entry which is preliminary data.</text>
</comment>
<feature type="transmembrane region" description="Helical" evidence="1">
    <location>
        <begin position="125"/>
        <end position="148"/>
    </location>
</feature>
<evidence type="ECO:0000313" key="2">
    <source>
        <dbReference type="EMBL" id="CAL5138224.1"/>
    </source>
</evidence>
<feature type="transmembrane region" description="Helical" evidence="1">
    <location>
        <begin position="787"/>
        <end position="813"/>
    </location>
</feature>
<feature type="transmembrane region" description="Helical" evidence="1">
    <location>
        <begin position="95"/>
        <end position="119"/>
    </location>
</feature>
<dbReference type="Gene3D" id="1.20.1250.20">
    <property type="entry name" value="MFS general substrate transporter like domains"/>
    <property type="match status" value="2"/>
</dbReference>
<feature type="transmembrane region" description="Helical" evidence="1">
    <location>
        <begin position="667"/>
        <end position="693"/>
    </location>
</feature>
<name>A0AAV2TPL8_CALDB</name>
<dbReference type="InterPro" id="IPR050327">
    <property type="entry name" value="Proton-linked_MCT"/>
</dbReference>
<keyword evidence="1" id="KW-1133">Transmembrane helix</keyword>
<feature type="transmembrane region" description="Helical" evidence="1">
    <location>
        <begin position="190"/>
        <end position="211"/>
    </location>
</feature>
<dbReference type="InterPro" id="IPR011701">
    <property type="entry name" value="MFS"/>
</dbReference>
<organism evidence="2 3">
    <name type="scientific">Calicophoron daubneyi</name>
    <name type="common">Rumen fluke</name>
    <name type="synonym">Paramphistomum daubneyi</name>
    <dbReference type="NCBI Taxonomy" id="300641"/>
    <lineage>
        <taxon>Eukaryota</taxon>
        <taxon>Metazoa</taxon>
        <taxon>Spiralia</taxon>
        <taxon>Lophotrochozoa</taxon>
        <taxon>Platyhelminthes</taxon>
        <taxon>Trematoda</taxon>
        <taxon>Digenea</taxon>
        <taxon>Plagiorchiida</taxon>
        <taxon>Pronocephalata</taxon>
        <taxon>Paramphistomoidea</taxon>
        <taxon>Paramphistomidae</taxon>
        <taxon>Calicophoron</taxon>
    </lineage>
</organism>
<dbReference type="Pfam" id="PF07690">
    <property type="entry name" value="MFS_1"/>
    <property type="match status" value="1"/>
</dbReference>
<feature type="transmembrane region" description="Helical" evidence="1">
    <location>
        <begin position="725"/>
        <end position="743"/>
    </location>
</feature>
<dbReference type="GO" id="GO:0008028">
    <property type="term" value="F:monocarboxylic acid transmembrane transporter activity"/>
    <property type="evidence" value="ECO:0007669"/>
    <property type="project" value="TreeGrafter"/>
</dbReference>
<dbReference type="EMBL" id="CAXLJL010000489">
    <property type="protein sequence ID" value="CAL5138224.1"/>
    <property type="molecule type" value="Genomic_DNA"/>
</dbReference>
<feature type="transmembrane region" description="Helical" evidence="1">
    <location>
        <begin position="69"/>
        <end position="88"/>
    </location>
</feature>
<feature type="transmembrane region" description="Helical" evidence="1">
    <location>
        <begin position="700"/>
        <end position="719"/>
    </location>
</feature>
<feature type="transmembrane region" description="Helical" evidence="1">
    <location>
        <begin position="35"/>
        <end position="63"/>
    </location>
</feature>
<evidence type="ECO:0008006" key="4">
    <source>
        <dbReference type="Google" id="ProtNLM"/>
    </source>
</evidence>
<sequence>MNREESDSSISYEEEPDRSEEITYFRNRCIDRGPAVVVAACAFLSFALHYGLLSVGAILFPAFIEVTGYPISVITWIATGQFAVAFCLSPVYNRLVDLVPTLAITIGAVFVTSGALVATSFMNNYFGILGLYTGVVGFGLGISVVRVMAVTADYFDRYRVIALAVCSSGAGFGTFLYAKLGAILIDNYTWKITLVGFALIHLNVIPLSIVLHPLPPEPTPKPTVLVAQHPDLIESNIPLEELGSKFQEGQGLFQSLVSFGSVQNMISSAVIGRPRGTTRPVRDLRVIIEFVKATVDKTTNQINIDPIALLSDPGPEILRQMDEATKQYLSDPNSDVDSLMIPFIFIIGEIQGTLVVGKSLDHKPITGADLKDVLQSRLEIGSSADISTFDPAVRRQSQAMIGSSFASVTIAASERKQLRRTIRDMVKKAENRVEALTRTLNARHEFVHPSPIIAIIDQSDYFAQCQMEMTDIGSGIKTAGLYFNQDHIIEEEEDIENEVGGMKDMAVSVHEQGSSGEAVRPAPDDSNVDKSQIGSQIHRSYLFGSHLSHLGPGAMHRRRESKVIHSTLELPGGNRFEGPIYRSGDHRASIIALNTPHEAVNMLTSKLIEEPKMKVAPGAKKSLPKVLILHPLFLSFLLSRAFVYIADSISLSHLSNFALSLNFPADVAAGLLSFIGLANLFARIGTGIFGYFLKSLDPRFLVAGLLGILATYTILMPLFPTYGCLFGYAIMYGILSSPSFAYAPTMAYDIIGPGRYDEAMSYEFQFEATAYLIGAPLGGIIKEASNNYAHCFLVGGLAQVVSCVILGLQAIYFSPKCRKLASAIRHSLAKGNKREREDCQGTETIALDSHT</sequence>
<dbReference type="SUPFAM" id="SSF103473">
    <property type="entry name" value="MFS general substrate transporter"/>
    <property type="match status" value="2"/>
</dbReference>
<dbReference type="AlphaFoldDB" id="A0AAV2TPL8"/>